<comment type="catalytic activity">
    <reaction evidence="6">
        <text>a 1,3-diacyl-sn-glycerol + H2O = a 1-acyl-sn-glycerol + a fatty acid + H(+)</text>
        <dbReference type="Rhea" id="RHEA:38503"/>
        <dbReference type="ChEBI" id="CHEBI:15377"/>
        <dbReference type="ChEBI" id="CHEBI:15378"/>
        <dbReference type="ChEBI" id="CHEBI:28868"/>
        <dbReference type="ChEBI" id="CHEBI:64683"/>
        <dbReference type="ChEBI" id="CHEBI:77272"/>
    </reaction>
</comment>
<reference evidence="14" key="1">
    <citation type="submission" date="2025-08" db="UniProtKB">
        <authorList>
            <consortium name="RefSeq"/>
        </authorList>
    </citation>
    <scope>IDENTIFICATION</scope>
    <source>
        <strain evidence="14">Ishihara</strain>
        <tissue evidence="14">Whole body</tissue>
    </source>
</reference>
<dbReference type="Gene3D" id="3.40.50.1820">
    <property type="entry name" value="alpha/beta hydrolase"/>
    <property type="match status" value="1"/>
</dbReference>
<dbReference type="PANTHER" id="PTHR46118">
    <property type="entry name" value="PROTEIN ABHD11"/>
    <property type="match status" value="1"/>
</dbReference>
<comment type="catalytic activity">
    <reaction evidence="8">
        <text>1-octadecanoyl-2-(4Z,7Z,10Z,13Z,16Z,19Z-docosahexaenoyl)-sn-glycerol + H2O = 2-(4Z,7Z,10Z,13Z,16Z,19Z-docosahexaenoyl)-glycerol + octadecanoate + H(+)</text>
        <dbReference type="Rhea" id="RHEA:77107"/>
        <dbReference type="ChEBI" id="CHEBI:15377"/>
        <dbReference type="ChEBI" id="CHEBI:15378"/>
        <dbReference type="ChEBI" id="CHEBI:25629"/>
        <dbReference type="ChEBI" id="CHEBI:77129"/>
        <dbReference type="ChEBI" id="CHEBI:186738"/>
    </reaction>
</comment>
<dbReference type="Proteomes" id="UP000301870">
    <property type="component" value="Chromosome 30"/>
</dbReference>
<dbReference type="Pfam" id="PF00561">
    <property type="entry name" value="Abhydrolase_1"/>
    <property type="match status" value="1"/>
</dbReference>
<comment type="catalytic activity">
    <reaction evidence="5">
        <text>a 1,2-diacyl-sn-glycerol + H2O = a 2-acylglycerol + a fatty acid + H(+)</text>
        <dbReference type="Rhea" id="RHEA:33275"/>
        <dbReference type="ChEBI" id="CHEBI:15377"/>
        <dbReference type="ChEBI" id="CHEBI:15378"/>
        <dbReference type="ChEBI" id="CHEBI:17389"/>
        <dbReference type="ChEBI" id="CHEBI:17815"/>
        <dbReference type="ChEBI" id="CHEBI:28868"/>
        <dbReference type="EC" id="3.1.1.116"/>
    </reaction>
</comment>
<evidence type="ECO:0000313" key="14">
    <source>
        <dbReference type="RefSeq" id="XP_022831967.1"/>
    </source>
</evidence>
<dbReference type="InterPro" id="IPR000073">
    <property type="entry name" value="AB_hydrolase_1"/>
</dbReference>
<evidence type="ECO:0000256" key="6">
    <source>
        <dbReference type="ARBA" id="ARBA00043742"/>
    </source>
</evidence>
<dbReference type="GeneID" id="111360306"/>
<gene>
    <name evidence="14" type="primary">LOC111360306</name>
</gene>
<evidence type="ECO:0000256" key="9">
    <source>
        <dbReference type="ARBA" id="ARBA00048504"/>
    </source>
</evidence>
<evidence type="ECO:0000259" key="12">
    <source>
        <dbReference type="Pfam" id="PF00561"/>
    </source>
</evidence>
<name>A0A9J7ENW7_SPOLT</name>
<comment type="catalytic activity">
    <reaction evidence="10">
        <text>1-octadecanoyl-2-(9Z-octadecenoyl)-sn-glycerol + H2O = 2-(9Z-octadecenoyl)-glycerol + octadecanoate + H(+)</text>
        <dbReference type="Rhea" id="RHEA:77103"/>
        <dbReference type="ChEBI" id="CHEBI:15377"/>
        <dbReference type="ChEBI" id="CHEBI:15378"/>
        <dbReference type="ChEBI" id="CHEBI:25629"/>
        <dbReference type="ChEBI" id="CHEBI:73990"/>
        <dbReference type="ChEBI" id="CHEBI:75468"/>
    </reaction>
</comment>
<dbReference type="SUPFAM" id="SSF53474">
    <property type="entry name" value="alpha/beta-Hydrolases"/>
    <property type="match status" value="1"/>
</dbReference>
<sequence>MRTVLLNSLISSNMKGRFHSIVFQYSGLFKQVVYSNRICNRSVVLSYKILGEGAAEEPPIFLLHGLLGNKKQWESIGKIIFNLTKRTVVAVDLRNHGDSPQVNSHKYEDMATDIMNLFEKLGVKQASLLGHSMGGKAAMCSALLSPLKVTGVLVVDVSPVSPSVHYRDEFPKIFTAMKAVDFKKARKENLAKKEAKNQLKTVISDDYLLNGIISNIKVKTDNTIGWTVNIDVLMKHIQYIAEFPKSLKKKKYFGPSLFVGGQLSELIPPDDLPDIRDIFPRAVVTYIPKTRHYVHIDDPASFLELTISFIRTHHFKRHLTPPPWA</sequence>
<dbReference type="GO" id="GO:0005739">
    <property type="term" value="C:mitochondrion"/>
    <property type="evidence" value="ECO:0007669"/>
    <property type="project" value="TreeGrafter"/>
</dbReference>
<dbReference type="GO" id="GO:0052689">
    <property type="term" value="F:carboxylic ester hydrolase activity"/>
    <property type="evidence" value="ECO:0007669"/>
    <property type="project" value="TreeGrafter"/>
</dbReference>
<dbReference type="InterPro" id="IPR029058">
    <property type="entry name" value="AB_hydrolase_fold"/>
</dbReference>
<dbReference type="KEGG" id="sliu:111360306"/>
<dbReference type="EC" id="3.1.1.116" evidence="3"/>
<dbReference type="OrthoDB" id="8119704at2759"/>
<evidence type="ECO:0000256" key="5">
    <source>
        <dbReference type="ARBA" id="ARBA00043667"/>
    </source>
</evidence>
<evidence type="ECO:0000256" key="3">
    <source>
        <dbReference type="ARBA" id="ARBA00026104"/>
    </source>
</evidence>
<accession>A0A9J7ENW7</accession>
<evidence type="ECO:0000313" key="13">
    <source>
        <dbReference type="Proteomes" id="UP000301870"/>
    </source>
</evidence>
<evidence type="ECO:0000256" key="11">
    <source>
        <dbReference type="ARBA" id="ARBA00048919"/>
    </source>
</evidence>
<feature type="domain" description="AB hydrolase-1" evidence="12">
    <location>
        <begin position="58"/>
        <end position="299"/>
    </location>
</feature>
<evidence type="ECO:0000256" key="4">
    <source>
        <dbReference type="ARBA" id="ARBA00042703"/>
    </source>
</evidence>
<dbReference type="AlphaFoldDB" id="A0A9J7ENW7"/>
<comment type="similarity">
    <text evidence="1">Belongs to the AB hydrolase superfamily.</text>
</comment>
<comment type="catalytic activity">
    <reaction evidence="9">
        <text>1,2-didecanoylglycerol + H2O = decanoylglycerol + decanoate + H(+)</text>
        <dbReference type="Rhea" id="RHEA:48596"/>
        <dbReference type="ChEBI" id="CHEBI:11152"/>
        <dbReference type="ChEBI" id="CHEBI:15377"/>
        <dbReference type="ChEBI" id="CHEBI:15378"/>
        <dbReference type="ChEBI" id="CHEBI:27689"/>
        <dbReference type="ChEBI" id="CHEBI:90605"/>
    </reaction>
</comment>
<keyword evidence="2" id="KW-0378">Hydrolase</keyword>
<proteinExistence type="inferred from homology"/>
<keyword evidence="13" id="KW-1185">Reference proteome</keyword>
<evidence type="ECO:0000256" key="7">
    <source>
        <dbReference type="ARBA" id="ARBA00044064"/>
    </source>
</evidence>
<comment type="catalytic activity">
    <reaction evidence="11">
        <text>1-octadecanoyl-2-(5Z,8Z,11Z,14Z-eicosatetraenoyl)-sn-glycerol + H2O = 2-(5Z,8Z,11Z,14Z-eicosatetraenoyl)-glycerol + octadecanoate + H(+)</text>
        <dbReference type="Rhea" id="RHEA:38507"/>
        <dbReference type="ChEBI" id="CHEBI:15377"/>
        <dbReference type="ChEBI" id="CHEBI:15378"/>
        <dbReference type="ChEBI" id="CHEBI:25629"/>
        <dbReference type="ChEBI" id="CHEBI:52392"/>
        <dbReference type="ChEBI" id="CHEBI:75728"/>
    </reaction>
</comment>
<evidence type="ECO:0000256" key="1">
    <source>
        <dbReference type="ARBA" id="ARBA00008645"/>
    </source>
</evidence>
<dbReference type="PANTHER" id="PTHR46118:SF4">
    <property type="entry name" value="PROTEIN ABHD11"/>
    <property type="match status" value="1"/>
</dbReference>
<protein>
    <recommendedName>
        <fullName evidence="7">sn-1-specific diacylglycerol lipase ABHD11</fullName>
        <ecNumber evidence="3">3.1.1.116</ecNumber>
    </recommendedName>
    <alternativeName>
        <fullName evidence="4">Alpha/beta hydrolase domain-containing protein 11</fullName>
    </alternativeName>
</protein>
<evidence type="ECO:0000256" key="10">
    <source>
        <dbReference type="ARBA" id="ARBA00048513"/>
    </source>
</evidence>
<organism evidence="13 14">
    <name type="scientific">Spodoptera litura</name>
    <name type="common">Asian cotton leafworm</name>
    <dbReference type="NCBI Taxonomy" id="69820"/>
    <lineage>
        <taxon>Eukaryota</taxon>
        <taxon>Metazoa</taxon>
        <taxon>Ecdysozoa</taxon>
        <taxon>Arthropoda</taxon>
        <taxon>Hexapoda</taxon>
        <taxon>Insecta</taxon>
        <taxon>Pterygota</taxon>
        <taxon>Neoptera</taxon>
        <taxon>Endopterygota</taxon>
        <taxon>Lepidoptera</taxon>
        <taxon>Glossata</taxon>
        <taxon>Ditrysia</taxon>
        <taxon>Noctuoidea</taxon>
        <taxon>Noctuidae</taxon>
        <taxon>Amphipyrinae</taxon>
        <taxon>Spodoptera</taxon>
    </lineage>
</organism>
<evidence type="ECO:0000256" key="8">
    <source>
        <dbReference type="ARBA" id="ARBA00048283"/>
    </source>
</evidence>
<evidence type="ECO:0000256" key="2">
    <source>
        <dbReference type="ARBA" id="ARBA00022801"/>
    </source>
</evidence>
<dbReference type="RefSeq" id="XP_022831967.1">
    <property type="nucleotide sequence ID" value="XM_022976199.1"/>
</dbReference>